<sequence>MKCVNRIRLIFPSPLAHVLLICLSSSMNLGVKIFTRLRKNAFANLKKQLCFSHKQFACERAVCEHEIVFCMRILNEN</sequence>
<name>A0A1J1IDB6_9DIPT</name>
<keyword evidence="1" id="KW-0472">Membrane</keyword>
<evidence type="ECO:0000313" key="3">
    <source>
        <dbReference type="Proteomes" id="UP000183832"/>
    </source>
</evidence>
<keyword evidence="1" id="KW-0812">Transmembrane</keyword>
<accession>A0A1J1IDB6</accession>
<organism evidence="2 3">
    <name type="scientific">Clunio marinus</name>
    <dbReference type="NCBI Taxonomy" id="568069"/>
    <lineage>
        <taxon>Eukaryota</taxon>
        <taxon>Metazoa</taxon>
        <taxon>Ecdysozoa</taxon>
        <taxon>Arthropoda</taxon>
        <taxon>Hexapoda</taxon>
        <taxon>Insecta</taxon>
        <taxon>Pterygota</taxon>
        <taxon>Neoptera</taxon>
        <taxon>Endopterygota</taxon>
        <taxon>Diptera</taxon>
        <taxon>Nematocera</taxon>
        <taxon>Chironomoidea</taxon>
        <taxon>Chironomidae</taxon>
        <taxon>Clunio</taxon>
    </lineage>
</organism>
<dbReference type="Proteomes" id="UP000183832">
    <property type="component" value="Unassembled WGS sequence"/>
</dbReference>
<dbReference type="EMBL" id="CVRI01000047">
    <property type="protein sequence ID" value="CRK97746.1"/>
    <property type="molecule type" value="Genomic_DNA"/>
</dbReference>
<proteinExistence type="predicted"/>
<dbReference type="OrthoDB" id="10255969at2759"/>
<keyword evidence="3" id="KW-1185">Reference proteome</keyword>
<reference evidence="2 3" key="1">
    <citation type="submission" date="2015-04" db="EMBL/GenBank/DDBJ databases">
        <authorList>
            <person name="Syromyatnikov M.Y."/>
            <person name="Popov V.N."/>
        </authorList>
    </citation>
    <scope>NUCLEOTIDE SEQUENCE [LARGE SCALE GENOMIC DNA]</scope>
</reference>
<dbReference type="AlphaFoldDB" id="A0A1J1IDB6"/>
<gene>
    <name evidence="2" type="ORF">CLUMA_CG011127</name>
</gene>
<protein>
    <submittedName>
        <fullName evidence="2">CLUMA_CG011127, isoform A</fullName>
    </submittedName>
</protein>
<evidence type="ECO:0000256" key="1">
    <source>
        <dbReference type="SAM" id="Phobius"/>
    </source>
</evidence>
<keyword evidence="1" id="KW-1133">Transmembrane helix</keyword>
<feature type="transmembrane region" description="Helical" evidence="1">
    <location>
        <begin position="15"/>
        <end position="34"/>
    </location>
</feature>
<evidence type="ECO:0000313" key="2">
    <source>
        <dbReference type="EMBL" id="CRK97746.1"/>
    </source>
</evidence>